<reference evidence="1 2" key="1">
    <citation type="journal article" date="2016" name="Nat. Commun.">
        <title>Thousands of microbial genomes shed light on interconnected biogeochemical processes in an aquifer system.</title>
        <authorList>
            <person name="Anantharaman K."/>
            <person name="Brown C.T."/>
            <person name="Hug L.A."/>
            <person name="Sharon I."/>
            <person name="Castelle C.J."/>
            <person name="Probst A.J."/>
            <person name="Thomas B.C."/>
            <person name="Singh A."/>
            <person name="Wilkins M.J."/>
            <person name="Karaoz U."/>
            <person name="Brodie E.L."/>
            <person name="Williams K.H."/>
            <person name="Hubbard S.S."/>
            <person name="Banfield J.F."/>
        </authorList>
    </citation>
    <scope>NUCLEOTIDE SEQUENCE [LARGE SCALE GENOMIC DNA]</scope>
</reference>
<evidence type="ECO:0000313" key="1">
    <source>
        <dbReference type="EMBL" id="OGK51014.1"/>
    </source>
</evidence>
<proteinExistence type="predicted"/>
<protein>
    <submittedName>
        <fullName evidence="1">Uncharacterized protein</fullName>
    </submittedName>
</protein>
<dbReference type="STRING" id="1802067.A2966_02800"/>
<sequence>MAFLPSILPTKKTIIVPTNPPTQTPIAPTASYQCPNTSNNTYQALSVNPPKTANPQAHPDINLHIRGYQIANAAKSLIELTGATDTKAPQLTTLLEGNRSPTISNTYQVYDWHWSNNSKGGLIRTWDVTMVGLSSSPGQTIKLPNSGYDIGGGQALVLFAEYNTLTLKYTREDNVVSGYTIHLDEICVDPNLLVYYQRLDNQGRNSLPALKGGETIGKAKSAEVKVAIRDSGNFMDPRSRKDWWAR</sequence>
<dbReference type="AlphaFoldDB" id="A0A1F7J5W9"/>
<evidence type="ECO:0000313" key="2">
    <source>
        <dbReference type="Proteomes" id="UP000176480"/>
    </source>
</evidence>
<accession>A0A1F7J5W9</accession>
<name>A0A1F7J5W9_9BACT</name>
<organism evidence="1 2">
    <name type="scientific">Candidatus Roizmanbacteria bacterium RIFCSPLOWO2_01_FULL_41_22</name>
    <dbReference type="NCBI Taxonomy" id="1802067"/>
    <lineage>
        <taxon>Bacteria</taxon>
        <taxon>Candidatus Roizmaniibacteriota</taxon>
    </lineage>
</organism>
<dbReference type="EMBL" id="MGAR01000037">
    <property type="protein sequence ID" value="OGK51014.1"/>
    <property type="molecule type" value="Genomic_DNA"/>
</dbReference>
<comment type="caution">
    <text evidence="1">The sequence shown here is derived from an EMBL/GenBank/DDBJ whole genome shotgun (WGS) entry which is preliminary data.</text>
</comment>
<gene>
    <name evidence="1" type="ORF">A2966_02800</name>
</gene>
<dbReference type="Proteomes" id="UP000176480">
    <property type="component" value="Unassembled WGS sequence"/>
</dbReference>